<dbReference type="Proteomes" id="UP000886520">
    <property type="component" value="Chromosome 19"/>
</dbReference>
<proteinExistence type="predicted"/>
<gene>
    <name evidence="1" type="ORF">GOP47_0020004</name>
</gene>
<accession>A0A9D4UDJ3</accession>
<protein>
    <submittedName>
        <fullName evidence="1">Uncharacterized protein</fullName>
    </submittedName>
</protein>
<dbReference type="EMBL" id="JABFUD020000019">
    <property type="protein sequence ID" value="KAI5065309.1"/>
    <property type="molecule type" value="Genomic_DNA"/>
</dbReference>
<reference evidence="1" key="1">
    <citation type="submission" date="2021-01" db="EMBL/GenBank/DDBJ databases">
        <title>Adiantum capillus-veneris genome.</title>
        <authorList>
            <person name="Fang Y."/>
            <person name="Liao Q."/>
        </authorList>
    </citation>
    <scope>NUCLEOTIDE SEQUENCE</scope>
    <source>
        <strain evidence="1">H3</strain>
        <tissue evidence="1">Leaf</tissue>
    </source>
</reference>
<organism evidence="1 2">
    <name type="scientific">Adiantum capillus-veneris</name>
    <name type="common">Maidenhair fern</name>
    <dbReference type="NCBI Taxonomy" id="13818"/>
    <lineage>
        <taxon>Eukaryota</taxon>
        <taxon>Viridiplantae</taxon>
        <taxon>Streptophyta</taxon>
        <taxon>Embryophyta</taxon>
        <taxon>Tracheophyta</taxon>
        <taxon>Polypodiopsida</taxon>
        <taxon>Polypodiidae</taxon>
        <taxon>Polypodiales</taxon>
        <taxon>Pteridineae</taxon>
        <taxon>Pteridaceae</taxon>
        <taxon>Vittarioideae</taxon>
        <taxon>Adiantum</taxon>
    </lineage>
</organism>
<keyword evidence="2" id="KW-1185">Reference proteome</keyword>
<sequence length="71" mass="8201">MKLLCQSRLLKRKKLWIAAELTTNQLKSKASELKKMHEARKQGQWAVYRNAKAIIQEFRNPKPATPSAEPP</sequence>
<evidence type="ECO:0000313" key="2">
    <source>
        <dbReference type="Proteomes" id="UP000886520"/>
    </source>
</evidence>
<comment type="caution">
    <text evidence="1">The sequence shown here is derived from an EMBL/GenBank/DDBJ whole genome shotgun (WGS) entry which is preliminary data.</text>
</comment>
<evidence type="ECO:0000313" key="1">
    <source>
        <dbReference type="EMBL" id="KAI5065309.1"/>
    </source>
</evidence>
<dbReference type="AlphaFoldDB" id="A0A9D4UDJ3"/>
<dbReference type="OrthoDB" id="1992336at2759"/>
<name>A0A9D4UDJ3_ADICA</name>